<sequence>MFPVILVAALVWPQAIPWRAVGRAEAERDIALGTMKLKIYGHMAGLREVDEVAGRNLRAQLGLELRAVDQCLVPSYLVELTDGYNDRIQEEVEARHGIGAIDEVWANSVRESQPELVAHDWLLRVVTGVGLVILFAFRRVLLPASWSRTVPRATS</sequence>
<dbReference type="KEGG" id="uli:ETAA1_25010"/>
<organism evidence="1 2">
    <name type="scientific">Urbifossiella limnaea</name>
    <dbReference type="NCBI Taxonomy" id="2528023"/>
    <lineage>
        <taxon>Bacteria</taxon>
        <taxon>Pseudomonadati</taxon>
        <taxon>Planctomycetota</taxon>
        <taxon>Planctomycetia</taxon>
        <taxon>Gemmatales</taxon>
        <taxon>Gemmataceae</taxon>
        <taxon>Urbifossiella</taxon>
    </lineage>
</organism>
<name>A0A517XSQ6_9BACT</name>
<evidence type="ECO:0000313" key="2">
    <source>
        <dbReference type="Proteomes" id="UP000319576"/>
    </source>
</evidence>
<reference evidence="1 2" key="1">
    <citation type="submission" date="2019-02" db="EMBL/GenBank/DDBJ databases">
        <title>Deep-cultivation of Planctomycetes and their phenomic and genomic characterization uncovers novel biology.</title>
        <authorList>
            <person name="Wiegand S."/>
            <person name="Jogler M."/>
            <person name="Boedeker C."/>
            <person name="Pinto D."/>
            <person name="Vollmers J."/>
            <person name="Rivas-Marin E."/>
            <person name="Kohn T."/>
            <person name="Peeters S.H."/>
            <person name="Heuer A."/>
            <person name="Rast P."/>
            <person name="Oberbeckmann S."/>
            <person name="Bunk B."/>
            <person name="Jeske O."/>
            <person name="Meyerdierks A."/>
            <person name="Storesund J.E."/>
            <person name="Kallscheuer N."/>
            <person name="Luecker S."/>
            <person name="Lage O.M."/>
            <person name="Pohl T."/>
            <person name="Merkel B.J."/>
            <person name="Hornburger P."/>
            <person name="Mueller R.-W."/>
            <person name="Bruemmer F."/>
            <person name="Labrenz M."/>
            <person name="Spormann A.M."/>
            <person name="Op den Camp H."/>
            <person name="Overmann J."/>
            <person name="Amann R."/>
            <person name="Jetten M.S.M."/>
            <person name="Mascher T."/>
            <person name="Medema M.H."/>
            <person name="Devos D.P."/>
            <person name="Kaster A.-K."/>
            <person name="Ovreas L."/>
            <person name="Rohde M."/>
            <person name="Galperin M.Y."/>
            <person name="Jogler C."/>
        </authorList>
    </citation>
    <scope>NUCLEOTIDE SEQUENCE [LARGE SCALE GENOMIC DNA]</scope>
    <source>
        <strain evidence="1 2">ETA_A1</strain>
    </source>
</reference>
<proteinExistence type="predicted"/>
<evidence type="ECO:0000313" key="1">
    <source>
        <dbReference type="EMBL" id="QDU20546.1"/>
    </source>
</evidence>
<dbReference type="Proteomes" id="UP000319576">
    <property type="component" value="Chromosome"/>
</dbReference>
<gene>
    <name evidence="1" type="ORF">ETAA1_25010</name>
</gene>
<dbReference type="RefSeq" id="WP_145238281.1">
    <property type="nucleotide sequence ID" value="NZ_CP036273.1"/>
</dbReference>
<keyword evidence="2" id="KW-1185">Reference proteome</keyword>
<accession>A0A517XSQ6</accession>
<protein>
    <submittedName>
        <fullName evidence="1">Uncharacterized protein</fullName>
    </submittedName>
</protein>
<dbReference type="AlphaFoldDB" id="A0A517XSQ6"/>
<dbReference type="EMBL" id="CP036273">
    <property type="protein sequence ID" value="QDU20546.1"/>
    <property type="molecule type" value="Genomic_DNA"/>
</dbReference>